<evidence type="ECO:0008006" key="2">
    <source>
        <dbReference type="Google" id="ProtNLM"/>
    </source>
</evidence>
<dbReference type="PANTHER" id="PTHR42941:SF1">
    <property type="entry name" value="SLL1037 PROTEIN"/>
    <property type="match status" value="1"/>
</dbReference>
<protein>
    <recommendedName>
        <fullName evidence="2">TRAP transporter solute receptor, TAXI family</fullName>
    </recommendedName>
</protein>
<dbReference type="AlphaFoldDB" id="A0A645DEL3"/>
<dbReference type="PANTHER" id="PTHR42941">
    <property type="entry name" value="SLL1037 PROTEIN"/>
    <property type="match status" value="1"/>
</dbReference>
<comment type="caution">
    <text evidence="1">The sequence shown here is derived from an EMBL/GenBank/DDBJ whole genome shotgun (WGS) entry which is preliminary data.</text>
</comment>
<reference evidence="1" key="1">
    <citation type="submission" date="2019-08" db="EMBL/GenBank/DDBJ databases">
        <authorList>
            <person name="Kucharzyk K."/>
            <person name="Murdoch R.W."/>
            <person name="Higgins S."/>
            <person name="Loffler F."/>
        </authorList>
    </citation>
    <scope>NUCLEOTIDE SEQUENCE</scope>
</reference>
<dbReference type="Pfam" id="PF16868">
    <property type="entry name" value="NMT1_3"/>
    <property type="match status" value="1"/>
</dbReference>
<name>A0A645DEL3_9ZZZZ</name>
<dbReference type="InterPro" id="IPR011852">
    <property type="entry name" value="TRAP_TAXI"/>
</dbReference>
<accession>A0A645DEL3</accession>
<proteinExistence type="predicted"/>
<dbReference type="EMBL" id="VSSQ01035137">
    <property type="protein sequence ID" value="MPM87283.1"/>
    <property type="molecule type" value="Genomic_DNA"/>
</dbReference>
<dbReference type="Gene3D" id="3.40.190.10">
    <property type="entry name" value="Periplasmic binding protein-like II"/>
    <property type="match status" value="2"/>
</dbReference>
<evidence type="ECO:0000313" key="1">
    <source>
        <dbReference type="EMBL" id="MPM87283.1"/>
    </source>
</evidence>
<dbReference type="NCBIfam" id="TIGR02122">
    <property type="entry name" value="TRAP_TAXI"/>
    <property type="match status" value="1"/>
</dbReference>
<dbReference type="PROSITE" id="PS51257">
    <property type="entry name" value="PROKAR_LIPOPROTEIN"/>
    <property type="match status" value="1"/>
</dbReference>
<dbReference type="SUPFAM" id="SSF53850">
    <property type="entry name" value="Periplasmic binding protein-like II"/>
    <property type="match status" value="1"/>
</dbReference>
<gene>
    <name evidence="1" type="ORF">SDC9_134379</name>
</gene>
<sequence>MLKNILALSLAVIMFVLAGCGAQSSSAAPAPAPSASSGAVSQPATDFSKETIVFASDAVGSGSYNIIVEMSKVLENEGGFSLVDVQPVNPGGMGAPYLFADKNISMAFVNGAPAKWAREEGTLGKPPAENNYLAVIGGLTAVCYINCISNDFLKKYNVSTIEEIFEKKLPLRIGCSPVGSMDAQGAYLLFERFGITEADFKSWGGTITNQSGSENQAAIQDGKIDFYIDHTSSSSSTMAEIATTCDVTFLQWSDETVDWFVKEKGFQRVTVPANSFKGQDKELTLPGSPDCIFALKDLSEDIVYQITKTLSENHDKLVATYNSLSPWDVKTAWESEKIGGAELHPGAAKYYKEMGYMK</sequence>
<organism evidence="1">
    <name type="scientific">bioreactor metagenome</name>
    <dbReference type="NCBI Taxonomy" id="1076179"/>
    <lineage>
        <taxon>unclassified sequences</taxon>
        <taxon>metagenomes</taxon>
        <taxon>ecological metagenomes</taxon>
    </lineage>
</organism>